<evidence type="ECO:0000313" key="9">
    <source>
        <dbReference type="Proteomes" id="UP000460287"/>
    </source>
</evidence>
<dbReference type="Pfam" id="PF05103">
    <property type="entry name" value="DivIVA"/>
    <property type="match status" value="1"/>
</dbReference>
<dbReference type="PANTHER" id="PTHR35794:SF2">
    <property type="entry name" value="CELL DIVISION PROTEIN DIVIVA"/>
    <property type="match status" value="1"/>
</dbReference>
<evidence type="ECO:0000256" key="6">
    <source>
        <dbReference type="ARBA" id="ARBA00023306"/>
    </source>
</evidence>
<reference evidence="8 9" key="1">
    <citation type="submission" date="2019-08" db="EMBL/GenBank/DDBJ databases">
        <title>In-depth cultivation of the pig gut microbiome towards novel bacterial diversity and tailored functional studies.</title>
        <authorList>
            <person name="Wylensek D."/>
            <person name="Hitch T.C.A."/>
            <person name="Clavel T."/>
        </authorList>
    </citation>
    <scope>NUCLEOTIDE SEQUENCE [LARGE SCALE GENOMIC DNA]</scope>
    <source>
        <strain evidence="8 9">WCA-383-APC-5B</strain>
    </source>
</reference>
<evidence type="ECO:0000256" key="7">
    <source>
        <dbReference type="SAM" id="Coils"/>
    </source>
</evidence>
<dbReference type="InterPro" id="IPR007793">
    <property type="entry name" value="DivIVA_fam"/>
</dbReference>
<keyword evidence="5 7" id="KW-0175">Coiled coil</keyword>
<evidence type="ECO:0000256" key="1">
    <source>
        <dbReference type="ARBA" id="ARBA00004496"/>
    </source>
</evidence>
<keyword evidence="4" id="KW-0132">Cell division</keyword>
<dbReference type="Gene3D" id="6.10.250.660">
    <property type="match status" value="1"/>
</dbReference>
<sequence length="202" mass="23441">MKLTPMEISNKEFKRGIRGYSVQEVDEFLDKIVEDYESLFKENTSLKEKLSGLNEKIEHYSKIENTIQNTLVLAQNTAEQSKLTAKKESELIIKNANDTAQKILDKAHSDVLQINDEYDKVKQEFTKFRTKYRNFMNTQLDTFNELEKDYVKNFSIAQAADDSSLDDKGIEVVDDTTETIKNLDEEHFDDGIDEIKSFFAKK</sequence>
<evidence type="ECO:0000256" key="5">
    <source>
        <dbReference type="ARBA" id="ARBA00023054"/>
    </source>
</evidence>
<evidence type="ECO:0000256" key="4">
    <source>
        <dbReference type="ARBA" id="ARBA00022618"/>
    </source>
</evidence>
<evidence type="ECO:0000256" key="2">
    <source>
        <dbReference type="ARBA" id="ARBA00009008"/>
    </source>
</evidence>
<dbReference type="NCBIfam" id="TIGR03544">
    <property type="entry name" value="DivI1A_domain"/>
    <property type="match status" value="1"/>
</dbReference>
<accession>A0A7X2SZZ2</accession>
<dbReference type="GO" id="GO:0051301">
    <property type="term" value="P:cell division"/>
    <property type="evidence" value="ECO:0007669"/>
    <property type="project" value="UniProtKB-KW"/>
</dbReference>
<gene>
    <name evidence="8" type="ORF">FYJ33_00970</name>
</gene>
<evidence type="ECO:0000313" key="8">
    <source>
        <dbReference type="EMBL" id="MSR90017.1"/>
    </source>
</evidence>
<dbReference type="AlphaFoldDB" id="A0A7X2SZZ2"/>
<dbReference type="RefSeq" id="WP_154529895.1">
    <property type="nucleotide sequence ID" value="NZ_JAQXTV010000216.1"/>
</dbReference>
<dbReference type="InterPro" id="IPR019933">
    <property type="entry name" value="DivIVA_domain"/>
</dbReference>
<comment type="subcellular location">
    <subcellularLocation>
        <location evidence="1">Cytoplasm</location>
    </subcellularLocation>
</comment>
<dbReference type="GO" id="GO:0005737">
    <property type="term" value="C:cytoplasm"/>
    <property type="evidence" value="ECO:0007669"/>
    <property type="project" value="UniProtKB-SubCell"/>
</dbReference>
<name>A0A7X2SZZ2_9CLOT</name>
<comment type="similarity">
    <text evidence="2">Belongs to the DivIVA family.</text>
</comment>
<dbReference type="PANTHER" id="PTHR35794">
    <property type="entry name" value="CELL DIVISION PROTEIN DIVIVA"/>
    <property type="match status" value="1"/>
</dbReference>
<keyword evidence="3" id="KW-0963">Cytoplasm</keyword>
<dbReference type="EMBL" id="VULX01000001">
    <property type="protein sequence ID" value="MSR90017.1"/>
    <property type="molecule type" value="Genomic_DNA"/>
</dbReference>
<proteinExistence type="inferred from homology"/>
<evidence type="ECO:0000256" key="3">
    <source>
        <dbReference type="ARBA" id="ARBA00022490"/>
    </source>
</evidence>
<protein>
    <submittedName>
        <fullName evidence="8">DivIVA domain-containing protein</fullName>
    </submittedName>
</protein>
<comment type="caution">
    <text evidence="8">The sequence shown here is derived from an EMBL/GenBank/DDBJ whole genome shotgun (WGS) entry which is preliminary data.</text>
</comment>
<dbReference type="Proteomes" id="UP000460287">
    <property type="component" value="Unassembled WGS sequence"/>
</dbReference>
<keyword evidence="6" id="KW-0131">Cell cycle</keyword>
<feature type="coiled-coil region" evidence="7">
    <location>
        <begin position="29"/>
        <end position="56"/>
    </location>
</feature>
<keyword evidence="9" id="KW-1185">Reference proteome</keyword>
<organism evidence="8 9">
    <name type="scientific">Inconstantimicrobium porci</name>
    <dbReference type="NCBI Taxonomy" id="2652291"/>
    <lineage>
        <taxon>Bacteria</taxon>
        <taxon>Bacillati</taxon>
        <taxon>Bacillota</taxon>
        <taxon>Clostridia</taxon>
        <taxon>Eubacteriales</taxon>
        <taxon>Clostridiaceae</taxon>
        <taxon>Inconstantimicrobium</taxon>
    </lineage>
</organism>